<evidence type="ECO:0000256" key="4">
    <source>
        <dbReference type="ARBA" id="ARBA00022692"/>
    </source>
</evidence>
<name>A0A538SFQ3_UNCEI</name>
<feature type="transmembrane region" description="Helical" evidence="7">
    <location>
        <begin position="232"/>
        <end position="254"/>
    </location>
</feature>
<feature type="transmembrane region" description="Helical" evidence="7">
    <location>
        <begin position="147"/>
        <end position="180"/>
    </location>
</feature>
<dbReference type="GO" id="GO:0005886">
    <property type="term" value="C:plasma membrane"/>
    <property type="evidence" value="ECO:0007669"/>
    <property type="project" value="UniProtKB-SubCell"/>
</dbReference>
<dbReference type="PANTHER" id="PTHR33567:SF3">
    <property type="entry name" value="CHROMATE ION TRANSPORTER (EUROFUNG)"/>
    <property type="match status" value="1"/>
</dbReference>
<feature type="transmembrane region" description="Helical" evidence="7">
    <location>
        <begin position="114"/>
        <end position="135"/>
    </location>
</feature>
<evidence type="ECO:0000256" key="3">
    <source>
        <dbReference type="ARBA" id="ARBA00022475"/>
    </source>
</evidence>
<feature type="transmembrane region" description="Helical" evidence="7">
    <location>
        <begin position="350"/>
        <end position="371"/>
    </location>
</feature>
<feature type="transmembrane region" description="Helical" evidence="7">
    <location>
        <begin position="200"/>
        <end position="220"/>
    </location>
</feature>
<organism evidence="8 9">
    <name type="scientific">Eiseniibacteriota bacterium</name>
    <dbReference type="NCBI Taxonomy" id="2212470"/>
    <lineage>
        <taxon>Bacteria</taxon>
        <taxon>Candidatus Eiseniibacteriota</taxon>
    </lineage>
</organism>
<dbReference type="EMBL" id="VBOS01000421">
    <property type="protein sequence ID" value="TMQ50196.1"/>
    <property type="molecule type" value="Genomic_DNA"/>
</dbReference>
<evidence type="ECO:0000256" key="5">
    <source>
        <dbReference type="ARBA" id="ARBA00022989"/>
    </source>
</evidence>
<feature type="transmembrane region" description="Helical" evidence="7">
    <location>
        <begin position="412"/>
        <end position="432"/>
    </location>
</feature>
<dbReference type="Proteomes" id="UP000317716">
    <property type="component" value="Unassembled WGS sequence"/>
</dbReference>
<keyword evidence="3" id="KW-1003">Cell membrane</keyword>
<dbReference type="InterPro" id="IPR014047">
    <property type="entry name" value="Chr_Tranpt_l_chain"/>
</dbReference>
<keyword evidence="4 7" id="KW-0812">Transmembrane</keyword>
<proteinExistence type="inferred from homology"/>
<dbReference type="PANTHER" id="PTHR33567">
    <property type="entry name" value="CHROMATE ION TRANSPORTER (EUROFUNG)"/>
    <property type="match status" value="1"/>
</dbReference>
<comment type="caution">
    <text evidence="8">The sequence shown here is derived from an EMBL/GenBank/DDBJ whole genome shotgun (WGS) entry which is preliminary data.</text>
</comment>
<keyword evidence="5 7" id="KW-1133">Transmembrane helix</keyword>
<comment type="subcellular location">
    <subcellularLocation>
        <location evidence="1">Cell membrane</location>
        <topology evidence="1">Multi-pass membrane protein</topology>
    </subcellularLocation>
</comment>
<evidence type="ECO:0000256" key="2">
    <source>
        <dbReference type="ARBA" id="ARBA00005262"/>
    </source>
</evidence>
<evidence type="ECO:0000256" key="7">
    <source>
        <dbReference type="SAM" id="Phobius"/>
    </source>
</evidence>
<sequence>MSAEAAGSVTLAQAHRVWASIGLRSFGGPTAQIALMHRVLVVERSWLSDREFLDALGFCMLLPGPEAMQLATYAGWKFFGVPGGLAAGSWFVLPGAAVVLALSAIYATFGHVPWIAAAFAGIKATVLVLVVEAMLRIGRRALTKRRQVAVAAAALLALGLFSVPYPLVVLAAGLLGGWWSRPADADAAGARVREPISLAATGRTLAMGSVVWALPLLAVVARFGPKHVLSQLGWFFSKLAVVTFGGAYAVLGYMSQDVVARHGWLTAGQMLDGLGLAETTPGPLILVTEFVGFVAAHRAHPESAVAFGLMGAAVALWATFVPCFLWIFAGAPHLARLREWPRLQGALDSITSAVLGVMLSLALWFALHVLFKQVVVLRAGPAHLLVPRLASADPRSFALAAASALLLMRLRWSVHSVLALAATLSLLIDLLARSR</sequence>
<evidence type="ECO:0000256" key="1">
    <source>
        <dbReference type="ARBA" id="ARBA00004651"/>
    </source>
</evidence>
<dbReference type="NCBIfam" id="TIGR00937">
    <property type="entry name" value="2A51"/>
    <property type="match status" value="1"/>
</dbReference>
<feature type="transmembrane region" description="Helical" evidence="7">
    <location>
        <begin position="304"/>
        <end position="329"/>
    </location>
</feature>
<dbReference type="GO" id="GO:0015109">
    <property type="term" value="F:chromate transmembrane transporter activity"/>
    <property type="evidence" value="ECO:0007669"/>
    <property type="project" value="InterPro"/>
</dbReference>
<dbReference type="Pfam" id="PF02417">
    <property type="entry name" value="Chromate_transp"/>
    <property type="match status" value="2"/>
</dbReference>
<gene>
    <name evidence="8" type="primary">chrA</name>
    <name evidence="8" type="ORF">E6K72_11650</name>
</gene>
<dbReference type="AlphaFoldDB" id="A0A538SFQ3"/>
<accession>A0A538SFQ3</accession>
<evidence type="ECO:0000313" key="8">
    <source>
        <dbReference type="EMBL" id="TMQ50196.1"/>
    </source>
</evidence>
<evidence type="ECO:0000313" key="9">
    <source>
        <dbReference type="Proteomes" id="UP000317716"/>
    </source>
</evidence>
<protein>
    <submittedName>
        <fullName evidence="8">Chromate efflux transporter</fullName>
    </submittedName>
</protein>
<keyword evidence="6 7" id="KW-0472">Membrane</keyword>
<dbReference type="PIRSF" id="PIRSF004810">
    <property type="entry name" value="ChrA"/>
    <property type="match status" value="1"/>
</dbReference>
<feature type="transmembrane region" description="Helical" evidence="7">
    <location>
        <begin position="85"/>
        <end position="108"/>
    </location>
</feature>
<comment type="similarity">
    <text evidence="2">Belongs to the chromate ion transporter (CHR) (TC 2.A.51) family.</text>
</comment>
<reference evidence="8 9" key="1">
    <citation type="journal article" date="2019" name="Nat. Microbiol.">
        <title>Mediterranean grassland soil C-N compound turnover is dependent on rainfall and depth, and is mediated by genomically divergent microorganisms.</title>
        <authorList>
            <person name="Diamond S."/>
            <person name="Andeer P.F."/>
            <person name="Li Z."/>
            <person name="Crits-Christoph A."/>
            <person name="Burstein D."/>
            <person name="Anantharaman K."/>
            <person name="Lane K.R."/>
            <person name="Thomas B.C."/>
            <person name="Pan C."/>
            <person name="Northen T.R."/>
            <person name="Banfield J.F."/>
        </authorList>
    </citation>
    <scope>NUCLEOTIDE SEQUENCE [LARGE SCALE GENOMIC DNA]</scope>
    <source>
        <strain evidence="8">WS_2</strain>
    </source>
</reference>
<dbReference type="InterPro" id="IPR003370">
    <property type="entry name" value="Chromate_transpt"/>
</dbReference>
<evidence type="ECO:0000256" key="6">
    <source>
        <dbReference type="ARBA" id="ARBA00023136"/>
    </source>
</evidence>